<accession>A0AAV5KQH0</accession>
<proteinExistence type="predicted"/>
<dbReference type="PANTHER" id="PTHR33116">
    <property type="entry name" value="REVERSE TRANSCRIPTASE ZINC-BINDING DOMAIN-CONTAINING PROTEIN-RELATED-RELATED"/>
    <property type="match status" value="1"/>
</dbReference>
<reference evidence="2 3" key="1">
    <citation type="journal article" date="2021" name="Commun. Biol.">
        <title>The genome of Shorea leprosula (Dipterocarpaceae) highlights the ecological relevance of drought in aseasonal tropical rainforests.</title>
        <authorList>
            <person name="Ng K.K.S."/>
            <person name="Kobayashi M.J."/>
            <person name="Fawcett J.A."/>
            <person name="Hatakeyama M."/>
            <person name="Paape T."/>
            <person name="Ng C.H."/>
            <person name="Ang C.C."/>
            <person name="Tnah L.H."/>
            <person name="Lee C.T."/>
            <person name="Nishiyama T."/>
            <person name="Sese J."/>
            <person name="O'Brien M.J."/>
            <person name="Copetti D."/>
            <person name="Mohd Noor M.I."/>
            <person name="Ong R.C."/>
            <person name="Putra M."/>
            <person name="Sireger I.Z."/>
            <person name="Indrioko S."/>
            <person name="Kosugi Y."/>
            <person name="Izuno A."/>
            <person name="Isagi Y."/>
            <person name="Lee S.L."/>
            <person name="Shimizu K.K."/>
        </authorList>
    </citation>
    <scope>NUCLEOTIDE SEQUENCE [LARGE SCALE GENOMIC DNA]</scope>
    <source>
        <strain evidence="2">214</strain>
    </source>
</reference>
<gene>
    <name evidence="2" type="ORF">SLEP1_g36079</name>
</gene>
<dbReference type="InterPro" id="IPR026960">
    <property type="entry name" value="RVT-Znf"/>
</dbReference>
<dbReference type="PANTHER" id="PTHR33116:SF84">
    <property type="entry name" value="RNA-DIRECTED DNA POLYMERASE"/>
    <property type="match status" value="1"/>
</dbReference>
<dbReference type="Proteomes" id="UP001054252">
    <property type="component" value="Unassembled WGS sequence"/>
</dbReference>
<dbReference type="AlphaFoldDB" id="A0AAV5KQH0"/>
<name>A0AAV5KQH0_9ROSI</name>
<organism evidence="2 3">
    <name type="scientific">Rubroshorea leprosula</name>
    <dbReference type="NCBI Taxonomy" id="152421"/>
    <lineage>
        <taxon>Eukaryota</taxon>
        <taxon>Viridiplantae</taxon>
        <taxon>Streptophyta</taxon>
        <taxon>Embryophyta</taxon>
        <taxon>Tracheophyta</taxon>
        <taxon>Spermatophyta</taxon>
        <taxon>Magnoliopsida</taxon>
        <taxon>eudicotyledons</taxon>
        <taxon>Gunneridae</taxon>
        <taxon>Pentapetalae</taxon>
        <taxon>rosids</taxon>
        <taxon>malvids</taxon>
        <taxon>Malvales</taxon>
        <taxon>Dipterocarpaceae</taxon>
        <taxon>Rubroshorea</taxon>
    </lineage>
</organism>
<evidence type="ECO:0000313" key="3">
    <source>
        <dbReference type="Proteomes" id="UP001054252"/>
    </source>
</evidence>
<comment type="caution">
    <text evidence="2">The sequence shown here is derived from an EMBL/GenBank/DDBJ whole genome shotgun (WGS) entry which is preliminary data.</text>
</comment>
<evidence type="ECO:0000259" key="1">
    <source>
        <dbReference type="Pfam" id="PF13966"/>
    </source>
</evidence>
<keyword evidence="3" id="KW-1185">Reference proteome</keyword>
<protein>
    <recommendedName>
        <fullName evidence="1">Reverse transcriptase zinc-binding domain-containing protein</fullName>
    </recommendedName>
</protein>
<dbReference type="EMBL" id="BPVZ01000073">
    <property type="protein sequence ID" value="GKV26859.1"/>
    <property type="molecule type" value="Genomic_DNA"/>
</dbReference>
<sequence>MASPPARSPQLVQIQMHLFDFYPKEGEEDSVGWLPSSSGSFRTGQTWHWLRSEQDRKIWYKLFWFSQAIPKHNFISWLAILNRLSTRTRQRKWTPAILDTCILCNNNSETNEHLLFKCSYAGRVWQQLSNMLAIPFTDSWSG</sequence>
<feature type="domain" description="Reverse transcriptase zinc-binding" evidence="1">
    <location>
        <begin position="41"/>
        <end position="125"/>
    </location>
</feature>
<evidence type="ECO:0000313" key="2">
    <source>
        <dbReference type="EMBL" id="GKV26859.1"/>
    </source>
</evidence>
<dbReference type="Pfam" id="PF13966">
    <property type="entry name" value="zf-RVT"/>
    <property type="match status" value="1"/>
</dbReference>